<gene>
    <name evidence="2" type="ORF">ABM34_01675</name>
</gene>
<evidence type="ECO:0000313" key="2">
    <source>
        <dbReference type="EMBL" id="AKP66382.1"/>
    </source>
</evidence>
<dbReference type="PATRIC" id="fig|1007676.4.peg.351"/>
<dbReference type="InterPro" id="IPR009526">
    <property type="entry name" value="DUF1146"/>
</dbReference>
<keyword evidence="1" id="KW-0472">Membrane</keyword>
<feature type="transmembrane region" description="Helical" evidence="1">
    <location>
        <begin position="46"/>
        <end position="66"/>
    </location>
</feature>
<evidence type="ECO:0008006" key="4">
    <source>
        <dbReference type="Google" id="ProtNLM"/>
    </source>
</evidence>
<organism evidence="2 3">
    <name type="scientific">Companilactobacillus ginsenosidimutans</name>
    <dbReference type="NCBI Taxonomy" id="1007676"/>
    <lineage>
        <taxon>Bacteria</taxon>
        <taxon>Bacillati</taxon>
        <taxon>Bacillota</taxon>
        <taxon>Bacilli</taxon>
        <taxon>Lactobacillales</taxon>
        <taxon>Lactobacillaceae</taxon>
        <taxon>Companilactobacillus</taxon>
    </lineage>
</organism>
<dbReference type="Pfam" id="PF06612">
    <property type="entry name" value="DUF1146"/>
    <property type="match status" value="1"/>
</dbReference>
<dbReference type="EMBL" id="CP012034">
    <property type="protein sequence ID" value="AKP66382.1"/>
    <property type="molecule type" value="Genomic_DNA"/>
</dbReference>
<evidence type="ECO:0000313" key="3">
    <source>
        <dbReference type="Proteomes" id="UP000036106"/>
    </source>
</evidence>
<keyword evidence="1" id="KW-1133">Transmembrane helix</keyword>
<dbReference type="Proteomes" id="UP000036106">
    <property type="component" value="Chromosome"/>
</dbReference>
<keyword evidence="1" id="KW-0812">Transmembrane</keyword>
<name>A0A0H4QEL7_9LACO</name>
<keyword evidence="3" id="KW-1185">Reference proteome</keyword>
<protein>
    <recommendedName>
        <fullName evidence="4">DUF1146 domain-containing protein</fullName>
    </recommendedName>
</protein>
<feature type="transmembrane region" description="Helical" evidence="1">
    <location>
        <begin position="6"/>
        <end position="26"/>
    </location>
</feature>
<dbReference type="KEGG" id="lgn:ABM34_01675"/>
<accession>A0A0H4QEL7</accession>
<dbReference type="RefSeq" id="WP_048702674.1">
    <property type="nucleotide sequence ID" value="NZ_CP012034.1"/>
</dbReference>
<dbReference type="OrthoDB" id="1651016at2"/>
<dbReference type="NCBIfam" id="TIGR02327">
    <property type="entry name" value="int_mem_ywzB"/>
    <property type="match status" value="1"/>
</dbReference>
<reference evidence="3" key="1">
    <citation type="submission" date="2015-07" db="EMBL/GenBank/DDBJ databases">
        <title>Lactobacillus ginsenosidimutans/EMML 3141/ whole genome sequencing.</title>
        <authorList>
            <person name="Kim M.K."/>
            <person name="Im W.-T."/>
            <person name="Srinivasan S."/>
            <person name="Lee J.-J."/>
        </authorList>
    </citation>
    <scope>NUCLEOTIDE SEQUENCE [LARGE SCALE GENOMIC DNA]</scope>
    <source>
        <strain evidence="3">EMML 3041</strain>
    </source>
</reference>
<proteinExistence type="predicted"/>
<dbReference type="AlphaFoldDB" id="A0A0H4QEL7"/>
<dbReference type="STRING" id="1007676.ABM34_01675"/>
<evidence type="ECO:0000256" key="1">
    <source>
        <dbReference type="SAM" id="Phobius"/>
    </source>
</evidence>
<sequence length="76" mass="8655">MHSLGIQAIITILSHLFFIWLSYNALQAVDWRKIYDKNNTKMLQLLVALISIALGYTVSSFFLSIINVSQNLTLLI</sequence>